<comment type="caution">
    <text evidence="11">The sequence shown here is derived from an EMBL/GenBank/DDBJ whole genome shotgun (WGS) entry which is preliminary data.</text>
</comment>
<keyword evidence="5" id="KW-0325">Glycoprotein</keyword>
<dbReference type="EMBL" id="QEAP01000028">
    <property type="protein sequence ID" value="TPX77105.1"/>
    <property type="molecule type" value="Genomic_DNA"/>
</dbReference>
<accession>A0A507FNE5</accession>
<proteinExistence type="predicted"/>
<keyword evidence="4" id="KW-0472">Membrane</keyword>
<dbReference type="InterPro" id="IPR046936">
    <property type="entry name" value="BIM1-like"/>
</dbReference>
<reference evidence="11 12" key="1">
    <citation type="journal article" date="2019" name="Sci. Rep.">
        <title>Comparative genomics of chytrid fungi reveal insights into the obligate biotrophic and pathogenic lifestyle of Synchytrium endobioticum.</title>
        <authorList>
            <person name="van de Vossenberg B.T.L.H."/>
            <person name="Warris S."/>
            <person name="Nguyen H.D.T."/>
            <person name="van Gent-Pelzer M.P.E."/>
            <person name="Joly D.L."/>
            <person name="van de Geest H.C."/>
            <person name="Bonants P.J.M."/>
            <person name="Smith D.S."/>
            <person name="Levesque C.A."/>
            <person name="van der Lee T.A.J."/>
        </authorList>
    </citation>
    <scope>NUCLEOTIDE SEQUENCE [LARGE SCALE GENOMIC DNA]</scope>
    <source>
        <strain evidence="11 12">CBS 675.73</strain>
    </source>
</reference>
<dbReference type="Pfam" id="PF20238">
    <property type="entry name" value="BIM1-like_dom"/>
    <property type="match status" value="1"/>
</dbReference>
<evidence type="ECO:0000256" key="3">
    <source>
        <dbReference type="ARBA" id="ARBA00022729"/>
    </source>
</evidence>
<evidence type="ECO:0000256" key="2">
    <source>
        <dbReference type="ARBA" id="ARBA00022475"/>
    </source>
</evidence>
<dbReference type="CDD" id="cd21176">
    <property type="entry name" value="LPMO_auxiliary-like"/>
    <property type="match status" value="1"/>
</dbReference>
<comment type="subcellular location">
    <subcellularLocation>
        <location evidence="1">Cell membrane</location>
    </subcellularLocation>
    <subcellularLocation>
        <location evidence="7">Endomembrane system</location>
        <topology evidence="7">Lipid-anchor</topology>
    </subcellularLocation>
</comment>
<gene>
    <name evidence="11" type="ORF">CcCBS67573_g01609</name>
</gene>
<sequence length="236" mass="23888">MRSLALLSVLLPFVAAHYAVFSPAPRDGTDEQTELISPCGGLRLGARSNFPIKGGVITGDLAHPTATASFSIVVSETDPAPSQFGQVFVGPPPMSVLTLGSFSVPIDLSSIPQCVDGAAVTFQVVMQTADGTLYTCMDVRLVGDKPSSLPPASTATSESQPDASASASTSQSESESQNTVSSAVVTDGGKSKSAAVSTSSVSRAPATATATTRASTSGSKSAFAITSLLFLCAFCV</sequence>
<evidence type="ECO:0000256" key="4">
    <source>
        <dbReference type="ARBA" id="ARBA00023136"/>
    </source>
</evidence>
<evidence type="ECO:0000313" key="11">
    <source>
        <dbReference type="EMBL" id="TPX77105.1"/>
    </source>
</evidence>
<name>A0A507FNE5_9FUNG</name>
<organism evidence="11 12">
    <name type="scientific">Chytriomyces confervae</name>
    <dbReference type="NCBI Taxonomy" id="246404"/>
    <lineage>
        <taxon>Eukaryota</taxon>
        <taxon>Fungi</taxon>
        <taxon>Fungi incertae sedis</taxon>
        <taxon>Chytridiomycota</taxon>
        <taxon>Chytridiomycota incertae sedis</taxon>
        <taxon>Chytridiomycetes</taxon>
        <taxon>Chytridiales</taxon>
        <taxon>Chytriomycetaceae</taxon>
        <taxon>Chytriomyces</taxon>
    </lineage>
</organism>
<evidence type="ECO:0000256" key="7">
    <source>
        <dbReference type="ARBA" id="ARBA00037868"/>
    </source>
</evidence>
<evidence type="ECO:0000256" key="5">
    <source>
        <dbReference type="ARBA" id="ARBA00023180"/>
    </source>
</evidence>
<dbReference type="GO" id="GO:0012505">
    <property type="term" value="C:endomembrane system"/>
    <property type="evidence" value="ECO:0007669"/>
    <property type="project" value="UniProtKB-SubCell"/>
</dbReference>
<feature type="compositionally biased region" description="Low complexity" evidence="8">
    <location>
        <begin position="147"/>
        <end position="183"/>
    </location>
</feature>
<dbReference type="OrthoDB" id="2137276at2759"/>
<evidence type="ECO:0000259" key="10">
    <source>
        <dbReference type="Pfam" id="PF20238"/>
    </source>
</evidence>
<dbReference type="STRING" id="246404.A0A507FNE5"/>
<keyword evidence="12" id="KW-1185">Reference proteome</keyword>
<evidence type="ECO:0000313" key="12">
    <source>
        <dbReference type="Proteomes" id="UP000320333"/>
    </source>
</evidence>
<dbReference type="GO" id="GO:0005886">
    <property type="term" value="C:plasma membrane"/>
    <property type="evidence" value="ECO:0007669"/>
    <property type="project" value="UniProtKB-SubCell"/>
</dbReference>
<feature type="region of interest" description="Disordered" evidence="8">
    <location>
        <begin position="147"/>
        <end position="186"/>
    </location>
</feature>
<feature type="domain" description="Copper acquisition factor BIM1-like" evidence="10">
    <location>
        <begin position="16"/>
        <end position="148"/>
    </location>
</feature>
<keyword evidence="6" id="KW-0449">Lipoprotein</keyword>
<keyword evidence="3 9" id="KW-0732">Signal</keyword>
<keyword evidence="2" id="KW-1003">Cell membrane</keyword>
<evidence type="ECO:0000256" key="6">
    <source>
        <dbReference type="ARBA" id="ARBA00023288"/>
    </source>
</evidence>
<evidence type="ECO:0000256" key="8">
    <source>
        <dbReference type="SAM" id="MobiDB-lite"/>
    </source>
</evidence>
<dbReference type="AlphaFoldDB" id="A0A507FNE5"/>
<feature type="signal peptide" evidence="9">
    <location>
        <begin position="1"/>
        <end position="16"/>
    </location>
</feature>
<evidence type="ECO:0000256" key="1">
    <source>
        <dbReference type="ARBA" id="ARBA00004236"/>
    </source>
</evidence>
<protein>
    <recommendedName>
        <fullName evidence="10">Copper acquisition factor BIM1-like domain-containing protein</fullName>
    </recommendedName>
</protein>
<dbReference type="PANTHER" id="PTHR34992">
    <property type="entry name" value="HYPHAL ANASTAMOSIS-7 PROTEIN"/>
    <property type="match status" value="1"/>
</dbReference>
<feature type="chain" id="PRO_5021467793" description="Copper acquisition factor BIM1-like domain-containing protein" evidence="9">
    <location>
        <begin position="17"/>
        <end position="236"/>
    </location>
</feature>
<dbReference type="InterPro" id="IPR046530">
    <property type="entry name" value="BIM1-like_dom"/>
</dbReference>
<dbReference type="Proteomes" id="UP000320333">
    <property type="component" value="Unassembled WGS sequence"/>
</dbReference>
<evidence type="ECO:0000256" key="9">
    <source>
        <dbReference type="SAM" id="SignalP"/>
    </source>
</evidence>